<comment type="caution">
    <text evidence="2">The sequence shown here is derived from an EMBL/GenBank/DDBJ whole genome shotgun (WGS) entry which is preliminary data.</text>
</comment>
<name>A0A0G0JI79_9BACT</name>
<feature type="transmembrane region" description="Helical" evidence="1">
    <location>
        <begin position="70"/>
        <end position="91"/>
    </location>
</feature>
<accession>A0A0G0JI79</accession>
<organism evidence="2 3">
    <name type="scientific">Candidatus Woesebacteria bacterium GW2011_GWA1_37_7</name>
    <dbReference type="NCBI Taxonomy" id="1618545"/>
    <lineage>
        <taxon>Bacteria</taxon>
        <taxon>Candidatus Woeseibacteriota</taxon>
    </lineage>
</organism>
<feature type="transmembrane region" description="Helical" evidence="1">
    <location>
        <begin position="100"/>
        <end position="119"/>
    </location>
</feature>
<reference evidence="2 3" key="1">
    <citation type="journal article" date="2015" name="Nature">
        <title>rRNA introns, odd ribosomes, and small enigmatic genomes across a large radiation of phyla.</title>
        <authorList>
            <person name="Brown C.T."/>
            <person name="Hug L.A."/>
            <person name="Thomas B.C."/>
            <person name="Sharon I."/>
            <person name="Castelle C.J."/>
            <person name="Singh A."/>
            <person name="Wilkins M.J."/>
            <person name="Williams K.H."/>
            <person name="Banfield J.F."/>
        </authorList>
    </citation>
    <scope>NUCLEOTIDE SEQUENCE [LARGE SCALE GENOMIC DNA]</scope>
</reference>
<keyword evidence="1" id="KW-0812">Transmembrane</keyword>
<feature type="transmembrane region" description="Helical" evidence="1">
    <location>
        <begin position="334"/>
        <end position="351"/>
    </location>
</feature>
<proteinExistence type="predicted"/>
<feature type="transmembrane region" description="Helical" evidence="1">
    <location>
        <begin position="12"/>
        <end position="29"/>
    </location>
</feature>
<dbReference type="Proteomes" id="UP000034591">
    <property type="component" value="Unassembled WGS sequence"/>
</dbReference>
<feature type="transmembrane region" description="Helical" evidence="1">
    <location>
        <begin position="302"/>
        <end position="327"/>
    </location>
</feature>
<dbReference type="EMBL" id="LBTI01000049">
    <property type="protein sequence ID" value="KKQ36504.1"/>
    <property type="molecule type" value="Genomic_DNA"/>
</dbReference>
<evidence type="ECO:0000256" key="1">
    <source>
        <dbReference type="SAM" id="Phobius"/>
    </source>
</evidence>
<keyword evidence="1" id="KW-0472">Membrane</keyword>
<feature type="transmembrane region" description="Helical" evidence="1">
    <location>
        <begin position="131"/>
        <end position="150"/>
    </location>
</feature>
<evidence type="ECO:0000313" key="2">
    <source>
        <dbReference type="EMBL" id="KKQ36504.1"/>
    </source>
</evidence>
<keyword evidence="1" id="KW-1133">Transmembrane helix</keyword>
<evidence type="ECO:0000313" key="3">
    <source>
        <dbReference type="Proteomes" id="UP000034591"/>
    </source>
</evidence>
<protein>
    <recommendedName>
        <fullName evidence="4">Glycosyltransferase RgtA/B/C/D-like domain-containing protein</fullName>
    </recommendedName>
</protein>
<feature type="transmembrane region" description="Helical" evidence="1">
    <location>
        <begin position="224"/>
        <end position="256"/>
    </location>
</feature>
<gene>
    <name evidence="2" type="ORF">US53_C0049G0001</name>
</gene>
<feature type="transmembrane region" description="Helical" evidence="1">
    <location>
        <begin position="387"/>
        <end position="408"/>
    </location>
</feature>
<feature type="transmembrane region" description="Helical" evidence="1">
    <location>
        <begin position="363"/>
        <end position="380"/>
    </location>
</feature>
<dbReference type="STRING" id="1618545.US53_C0049G0001"/>
<feature type="transmembrane region" description="Helical" evidence="1">
    <location>
        <begin position="263"/>
        <end position="282"/>
    </location>
</feature>
<evidence type="ECO:0008006" key="4">
    <source>
        <dbReference type="Google" id="ProtNLM"/>
    </source>
</evidence>
<feature type="transmembrane region" description="Helical" evidence="1">
    <location>
        <begin position="195"/>
        <end position="212"/>
    </location>
</feature>
<dbReference type="AlphaFoldDB" id="A0A0G0JI79"/>
<sequence length="547" mass="62984">MGFLKKIDITWIETLIFILFFFFSLALMWKTFRISPEGDLEIATKAWSDFSATIPLIRSFSLGNNFPPQYPIFAGPPIRYHFIFFLIVGLLEKIGIRLDFALNTLSSLAFFSLLTLIYITGKRVFKNRAVGLISVLLFLFNGSFGFLEFFKKYPLSSKTMIDILQNTQFSTFGPYDGKVVSAFWSLNIFTNQRHLAFAYASFLLLAYLIFHYSNKPKELNYKKILLIAIFIGTFPFIHLAVFGMMGLSLIVSLFIYPKIRKKIIIIGFIAICLATPQLLYMGSSQNESHFFVPGYLVENLTLTNFIIYWLYNFGLGTIFIPIGYFLANKNQRKFFLIFLILFIFGNLFRVSSEMSANHKFFNLFIIGANFFIANAIVKFWKHHGGKVVSVFSIIFLTFTGVIDFFPIVNDTVITIKDYPNDLTINYIVSNTPKNSVFLNSSYIFNPASLAGRKIFLGWPYFSWSAGYDTTSRDTELRSMLTPKSFSYLCTKLVNYKIDYIILDDPLANNDFQIDSRFFDTNFKTVFTDRSSMIKIYKVLPTCNLPLL</sequence>